<feature type="region of interest" description="Disordered" evidence="1">
    <location>
        <begin position="1"/>
        <end position="95"/>
    </location>
</feature>
<feature type="compositionally biased region" description="Basic and acidic residues" evidence="1">
    <location>
        <begin position="33"/>
        <end position="46"/>
    </location>
</feature>
<protein>
    <submittedName>
        <fullName evidence="2">Uncharacterized protein</fullName>
    </submittedName>
</protein>
<evidence type="ECO:0000313" key="2">
    <source>
        <dbReference type="EMBL" id="EAX92205.1"/>
    </source>
</evidence>
<dbReference type="RefSeq" id="XP_001305135.1">
    <property type="nucleotide sequence ID" value="XM_001305134.1"/>
</dbReference>
<feature type="compositionally biased region" description="Basic and acidic residues" evidence="1">
    <location>
        <begin position="1"/>
        <end position="10"/>
    </location>
</feature>
<dbReference type="EMBL" id="DS113982">
    <property type="protein sequence ID" value="EAX92205.1"/>
    <property type="molecule type" value="Genomic_DNA"/>
</dbReference>
<dbReference type="InParanoid" id="A2FSB8"/>
<evidence type="ECO:0000313" key="3">
    <source>
        <dbReference type="Proteomes" id="UP000001542"/>
    </source>
</evidence>
<dbReference type="KEGG" id="tva:4749914"/>
<dbReference type="Proteomes" id="UP000001542">
    <property type="component" value="Unassembled WGS sequence"/>
</dbReference>
<dbReference type="VEuPathDB" id="TrichDB:TVAGG3_0093470"/>
<sequence>MTEERLKIEDEPVEVIEEVEESSSESSSLKQNKSHEEEKKKPDPSSKIELMSDEPQEEGFVPIVSGEIGLNPELPQNQQTTNPNVEEKNEVEKSKCCLII</sequence>
<gene>
    <name evidence="2" type="ORF">TVAG_107390</name>
</gene>
<keyword evidence="3" id="KW-1185">Reference proteome</keyword>
<feature type="compositionally biased region" description="Polar residues" evidence="1">
    <location>
        <begin position="74"/>
        <end position="83"/>
    </location>
</feature>
<feature type="compositionally biased region" description="Basic and acidic residues" evidence="1">
    <location>
        <begin position="85"/>
        <end position="95"/>
    </location>
</feature>
<evidence type="ECO:0000256" key="1">
    <source>
        <dbReference type="SAM" id="MobiDB-lite"/>
    </source>
</evidence>
<reference evidence="2" key="2">
    <citation type="journal article" date="2007" name="Science">
        <title>Draft genome sequence of the sexually transmitted pathogen Trichomonas vaginalis.</title>
        <authorList>
            <person name="Carlton J.M."/>
            <person name="Hirt R.P."/>
            <person name="Silva J.C."/>
            <person name="Delcher A.L."/>
            <person name="Schatz M."/>
            <person name="Zhao Q."/>
            <person name="Wortman J.R."/>
            <person name="Bidwell S.L."/>
            <person name="Alsmark U.C.M."/>
            <person name="Besteiro S."/>
            <person name="Sicheritz-Ponten T."/>
            <person name="Noel C.J."/>
            <person name="Dacks J.B."/>
            <person name="Foster P.G."/>
            <person name="Simillion C."/>
            <person name="Van de Peer Y."/>
            <person name="Miranda-Saavedra D."/>
            <person name="Barton G.J."/>
            <person name="Westrop G.D."/>
            <person name="Mueller S."/>
            <person name="Dessi D."/>
            <person name="Fiori P.L."/>
            <person name="Ren Q."/>
            <person name="Paulsen I."/>
            <person name="Zhang H."/>
            <person name="Bastida-Corcuera F.D."/>
            <person name="Simoes-Barbosa A."/>
            <person name="Brown M.T."/>
            <person name="Hayes R.D."/>
            <person name="Mukherjee M."/>
            <person name="Okumura C.Y."/>
            <person name="Schneider R."/>
            <person name="Smith A.J."/>
            <person name="Vanacova S."/>
            <person name="Villalvazo M."/>
            <person name="Haas B.J."/>
            <person name="Pertea M."/>
            <person name="Feldblyum T.V."/>
            <person name="Utterback T.R."/>
            <person name="Shu C.L."/>
            <person name="Osoegawa K."/>
            <person name="de Jong P.J."/>
            <person name="Hrdy I."/>
            <person name="Horvathova L."/>
            <person name="Zubacova Z."/>
            <person name="Dolezal P."/>
            <person name="Malik S.B."/>
            <person name="Logsdon J.M. Jr."/>
            <person name="Henze K."/>
            <person name="Gupta A."/>
            <person name="Wang C.C."/>
            <person name="Dunne R.L."/>
            <person name="Upcroft J.A."/>
            <person name="Upcroft P."/>
            <person name="White O."/>
            <person name="Salzberg S.L."/>
            <person name="Tang P."/>
            <person name="Chiu C.-H."/>
            <person name="Lee Y.-S."/>
            <person name="Embley T.M."/>
            <person name="Coombs G.H."/>
            <person name="Mottram J.C."/>
            <person name="Tachezy J."/>
            <person name="Fraser-Liggett C.M."/>
            <person name="Johnson P.J."/>
        </authorList>
    </citation>
    <scope>NUCLEOTIDE SEQUENCE [LARGE SCALE GENOMIC DNA]</scope>
    <source>
        <strain evidence="2">G3</strain>
    </source>
</reference>
<dbReference type="VEuPathDB" id="TrichDB:TVAG_107390"/>
<reference evidence="2" key="1">
    <citation type="submission" date="2006-10" db="EMBL/GenBank/DDBJ databases">
        <authorList>
            <person name="Amadeo P."/>
            <person name="Zhao Q."/>
            <person name="Wortman J."/>
            <person name="Fraser-Liggett C."/>
            <person name="Carlton J."/>
        </authorList>
    </citation>
    <scope>NUCLEOTIDE SEQUENCE</scope>
    <source>
        <strain evidence="2">G3</strain>
    </source>
</reference>
<name>A2FSB8_TRIV3</name>
<feature type="compositionally biased region" description="Acidic residues" evidence="1">
    <location>
        <begin position="11"/>
        <end position="23"/>
    </location>
</feature>
<organism evidence="2 3">
    <name type="scientific">Trichomonas vaginalis (strain ATCC PRA-98 / G3)</name>
    <dbReference type="NCBI Taxonomy" id="412133"/>
    <lineage>
        <taxon>Eukaryota</taxon>
        <taxon>Metamonada</taxon>
        <taxon>Parabasalia</taxon>
        <taxon>Trichomonadida</taxon>
        <taxon>Trichomonadidae</taxon>
        <taxon>Trichomonas</taxon>
    </lineage>
</organism>
<dbReference type="AlphaFoldDB" id="A2FSB8"/>
<proteinExistence type="predicted"/>
<accession>A2FSB8</accession>